<reference evidence="1" key="1">
    <citation type="submission" date="2011-06" db="EMBL/GenBank/DDBJ databases">
        <title>The Genome Sequence of Fusarium oxysporum Fo47.</title>
        <authorList>
            <consortium name="The Broad Institute Genome Sequencing Platform"/>
            <person name="Ma L.-J."/>
            <person name="Gale L.R."/>
            <person name="Schwartz D.C."/>
            <person name="Zhou S."/>
            <person name="Corby-Kistler H."/>
            <person name="Young S.K."/>
            <person name="Zeng Q."/>
            <person name="Gargeya S."/>
            <person name="Fitzgerald M."/>
            <person name="Haas B."/>
            <person name="Abouelleil A."/>
            <person name="Alvarado L."/>
            <person name="Arachchi H.M."/>
            <person name="Berlin A."/>
            <person name="Brown A."/>
            <person name="Chapman S.B."/>
            <person name="Chen Z."/>
            <person name="Dunbar C."/>
            <person name="Freedman E."/>
            <person name="Gearin G."/>
            <person name="Gellesch M."/>
            <person name="Goldberg J."/>
            <person name="Griggs A."/>
            <person name="Gujja S."/>
            <person name="Heiman D."/>
            <person name="Howarth C."/>
            <person name="Larson L."/>
            <person name="Lui A."/>
            <person name="MacDonald P.J.P."/>
            <person name="Mehta T."/>
            <person name="Montmayeur A."/>
            <person name="Murphy C."/>
            <person name="Neiman D."/>
            <person name="Pearson M."/>
            <person name="Priest M."/>
            <person name="Roberts A."/>
            <person name="Saif S."/>
            <person name="Shea T."/>
            <person name="Shenoy N."/>
            <person name="Sisk P."/>
            <person name="Stolte C."/>
            <person name="Sykes S."/>
            <person name="Wortman J."/>
            <person name="Nusbaum C."/>
            <person name="Birren B."/>
        </authorList>
    </citation>
    <scope>NUCLEOTIDE SEQUENCE [LARGE SCALE GENOMIC DNA]</scope>
    <source>
        <strain evidence="1">Fo47</strain>
    </source>
</reference>
<evidence type="ECO:0000313" key="1">
    <source>
        <dbReference type="EMBL" id="EWZ29419.1"/>
    </source>
</evidence>
<dbReference type="Proteomes" id="UP000030766">
    <property type="component" value="Unassembled WGS sequence"/>
</dbReference>
<name>W9JG43_FUSOX</name>
<reference evidence="1" key="2">
    <citation type="submission" date="2012-06" db="EMBL/GenBank/DDBJ databases">
        <title>Annotation of the Genome Sequence of Fusarium oxysporum Fo47.</title>
        <authorList>
            <consortium name="The Broad Institute Genomics Platform"/>
            <person name="Ma L.-J."/>
            <person name="Corby-Kistler H."/>
            <person name="Broz K."/>
            <person name="Gale L.R."/>
            <person name="Jonkers W."/>
            <person name="O'Donnell K."/>
            <person name="Ploetz R."/>
            <person name="Steinberg C."/>
            <person name="Schwartz D.C."/>
            <person name="VanEtten H."/>
            <person name="Zhou S."/>
            <person name="Young S.K."/>
            <person name="Zeng Q."/>
            <person name="Gargeya S."/>
            <person name="Fitzgerald M."/>
            <person name="Abouelleil A."/>
            <person name="Alvarado L."/>
            <person name="Chapman S.B."/>
            <person name="Gainer-Dewar J."/>
            <person name="Goldberg J."/>
            <person name="Griggs A."/>
            <person name="Gujja S."/>
            <person name="Hansen M."/>
            <person name="Howarth C."/>
            <person name="Imamovic A."/>
            <person name="Ireland A."/>
            <person name="Larimer J."/>
            <person name="McCowan C."/>
            <person name="Murphy C."/>
            <person name="Pearson M."/>
            <person name="Poon T.W."/>
            <person name="Priest M."/>
            <person name="Roberts A."/>
            <person name="Saif S."/>
            <person name="Shea T."/>
            <person name="Sykes S."/>
            <person name="Wortman J."/>
            <person name="Nusbaum C."/>
            <person name="Birren B."/>
        </authorList>
    </citation>
    <scope>NUCLEOTIDE SEQUENCE</scope>
    <source>
        <strain evidence="1">Fo47</strain>
    </source>
</reference>
<protein>
    <submittedName>
        <fullName evidence="1">Uncharacterized protein</fullName>
    </submittedName>
</protein>
<organism evidence="1">
    <name type="scientific">Fusarium oxysporum Fo47</name>
    <dbReference type="NCBI Taxonomy" id="660027"/>
    <lineage>
        <taxon>Eukaryota</taxon>
        <taxon>Fungi</taxon>
        <taxon>Dikarya</taxon>
        <taxon>Ascomycota</taxon>
        <taxon>Pezizomycotina</taxon>
        <taxon>Sordariomycetes</taxon>
        <taxon>Hypocreomycetidae</taxon>
        <taxon>Hypocreales</taxon>
        <taxon>Nectriaceae</taxon>
        <taxon>Fusarium</taxon>
        <taxon>Fusarium oxysporum species complex</taxon>
    </lineage>
</organism>
<sequence>MLPWAVEASAKENEVTIAKMHWLSDKENGKMYDLMVAYVTKTGDVRRLLEERYFHLARESASTNIFERRQGPAQWYNC</sequence>
<accession>W9JG43</accession>
<dbReference type="EMBL" id="JH717913">
    <property type="protein sequence ID" value="EWZ29419.1"/>
    <property type="molecule type" value="Genomic_DNA"/>
</dbReference>
<dbReference type="VEuPathDB" id="FungiDB:FOZG_17043"/>
<proteinExistence type="predicted"/>
<dbReference type="AlphaFoldDB" id="W9JG43"/>
<gene>
    <name evidence="1" type="ORF">FOZG_17043</name>
</gene>
<dbReference type="HOGENOM" id="CLU_2622148_0_0_1"/>